<dbReference type="EMBL" id="BAABME010006363">
    <property type="protein sequence ID" value="GAA0168147.1"/>
    <property type="molecule type" value="Genomic_DNA"/>
</dbReference>
<sequence>MTGEFSSDCWILDTGASHHVTGSRSSLLAASEIRSCPIDLPDGHSPWQLWKGGTPQQNDRVERKHRHILNVACALMFQANLPVQFWGECILGAVHLINRTPCGLLAGRTPIEVLTGKVPDFNHLRVFGCLCFAHNQRSRAHPTTSSTPRSSSSLGLDRVEPVGVVVYDSDDEWDLVPDEPTAPGLAVATDELPEVAASSDMTVTMPLVGLWRGSNPLTLLLS</sequence>
<dbReference type="SUPFAM" id="SSF53098">
    <property type="entry name" value="Ribonuclease H-like"/>
    <property type="match status" value="1"/>
</dbReference>
<evidence type="ECO:0000313" key="2">
    <source>
        <dbReference type="Proteomes" id="UP001454036"/>
    </source>
</evidence>
<dbReference type="Proteomes" id="UP001454036">
    <property type="component" value="Unassembled WGS sequence"/>
</dbReference>
<keyword evidence="2" id="KW-1185">Reference proteome</keyword>
<accession>A0AAV3R1B4</accession>
<gene>
    <name evidence="1" type="ORF">LIER_22929</name>
</gene>
<name>A0AAV3R1B4_LITER</name>
<comment type="caution">
    <text evidence="1">The sequence shown here is derived from an EMBL/GenBank/DDBJ whole genome shotgun (WGS) entry which is preliminary data.</text>
</comment>
<dbReference type="GO" id="GO:0003676">
    <property type="term" value="F:nucleic acid binding"/>
    <property type="evidence" value="ECO:0007669"/>
    <property type="project" value="InterPro"/>
</dbReference>
<dbReference type="PANTHER" id="PTHR42648:SF31">
    <property type="entry name" value="RNA-DIRECTED DNA POLYMERASE"/>
    <property type="match status" value="1"/>
</dbReference>
<reference evidence="1 2" key="1">
    <citation type="submission" date="2024-01" db="EMBL/GenBank/DDBJ databases">
        <title>The complete chloroplast genome sequence of Lithospermum erythrorhizon: insights into the phylogenetic relationship among Boraginaceae species and the maternal lineages of purple gromwells.</title>
        <authorList>
            <person name="Okada T."/>
            <person name="Watanabe K."/>
        </authorList>
    </citation>
    <scope>NUCLEOTIDE SEQUENCE [LARGE SCALE GENOMIC DNA]</scope>
</reference>
<dbReference type="InterPro" id="IPR036397">
    <property type="entry name" value="RNaseH_sf"/>
</dbReference>
<proteinExistence type="predicted"/>
<protein>
    <recommendedName>
        <fullName evidence="3">Integrase catalytic domain-containing protein</fullName>
    </recommendedName>
</protein>
<evidence type="ECO:0000313" key="1">
    <source>
        <dbReference type="EMBL" id="GAA0168147.1"/>
    </source>
</evidence>
<dbReference type="AlphaFoldDB" id="A0AAV3R1B4"/>
<dbReference type="PANTHER" id="PTHR42648">
    <property type="entry name" value="TRANSPOSASE, PUTATIVE-RELATED"/>
    <property type="match status" value="1"/>
</dbReference>
<evidence type="ECO:0008006" key="3">
    <source>
        <dbReference type="Google" id="ProtNLM"/>
    </source>
</evidence>
<dbReference type="InterPro" id="IPR039537">
    <property type="entry name" value="Retrotran_Ty1/copia-like"/>
</dbReference>
<organism evidence="1 2">
    <name type="scientific">Lithospermum erythrorhizon</name>
    <name type="common">Purple gromwell</name>
    <name type="synonym">Lithospermum officinale var. erythrorhizon</name>
    <dbReference type="NCBI Taxonomy" id="34254"/>
    <lineage>
        <taxon>Eukaryota</taxon>
        <taxon>Viridiplantae</taxon>
        <taxon>Streptophyta</taxon>
        <taxon>Embryophyta</taxon>
        <taxon>Tracheophyta</taxon>
        <taxon>Spermatophyta</taxon>
        <taxon>Magnoliopsida</taxon>
        <taxon>eudicotyledons</taxon>
        <taxon>Gunneridae</taxon>
        <taxon>Pentapetalae</taxon>
        <taxon>asterids</taxon>
        <taxon>lamiids</taxon>
        <taxon>Boraginales</taxon>
        <taxon>Boraginaceae</taxon>
        <taxon>Boraginoideae</taxon>
        <taxon>Lithospermeae</taxon>
        <taxon>Lithospermum</taxon>
    </lineage>
</organism>
<dbReference type="InterPro" id="IPR012337">
    <property type="entry name" value="RNaseH-like_sf"/>
</dbReference>
<dbReference type="Gene3D" id="3.30.420.10">
    <property type="entry name" value="Ribonuclease H-like superfamily/Ribonuclease H"/>
    <property type="match status" value="1"/>
</dbReference>